<dbReference type="Pfam" id="PF08818">
    <property type="entry name" value="DUF1801"/>
    <property type="match status" value="1"/>
</dbReference>
<dbReference type="Gene3D" id="3.90.1150.200">
    <property type="match status" value="1"/>
</dbReference>
<evidence type="ECO:0000313" key="2">
    <source>
        <dbReference type="EMBL" id="ANE45795.1"/>
    </source>
</evidence>
<dbReference type="SUPFAM" id="SSF159888">
    <property type="entry name" value="YdhG-like"/>
    <property type="match status" value="1"/>
</dbReference>
<evidence type="ECO:0000313" key="3">
    <source>
        <dbReference type="Proteomes" id="UP000076927"/>
    </source>
</evidence>
<dbReference type="RefSeq" id="WP_068604887.1">
    <property type="nucleotide sequence ID" value="NZ_CP011388.1"/>
</dbReference>
<dbReference type="PATRIC" id="fig|1178515.4.peg.1055"/>
<accession>A0A172TFF6</accession>
<dbReference type="OrthoDB" id="9811812at2"/>
<dbReference type="Proteomes" id="UP000076927">
    <property type="component" value="Chromosome"/>
</dbReference>
<dbReference type="AlphaFoldDB" id="A0A172TFF6"/>
<proteinExistence type="predicted"/>
<keyword evidence="3" id="KW-1185">Reference proteome</keyword>
<organism evidence="2 3">
    <name type="scientific">Paenibacillus swuensis</name>
    <dbReference type="NCBI Taxonomy" id="1178515"/>
    <lineage>
        <taxon>Bacteria</taxon>
        <taxon>Bacillati</taxon>
        <taxon>Bacillota</taxon>
        <taxon>Bacilli</taxon>
        <taxon>Bacillales</taxon>
        <taxon>Paenibacillaceae</taxon>
        <taxon>Paenibacillus</taxon>
    </lineage>
</organism>
<dbReference type="KEGG" id="pswu:SY83_05200"/>
<sequence length="113" mass="12794">MSNEVTEFIEALKEPWQLELSTSLRELVHRAIPDVQERIQYKKPHFLKNGKYAAVISTSKDAVSFTIFNATGLELPESMFDGPPERKTLKLRKGDRFDSAQLVTWVGEAASVL</sequence>
<dbReference type="EMBL" id="CP011388">
    <property type="protein sequence ID" value="ANE45795.1"/>
    <property type="molecule type" value="Genomic_DNA"/>
</dbReference>
<dbReference type="InterPro" id="IPR014922">
    <property type="entry name" value="YdhG-like"/>
</dbReference>
<feature type="domain" description="YdhG-like" evidence="1">
    <location>
        <begin position="22"/>
        <end position="109"/>
    </location>
</feature>
<dbReference type="STRING" id="1178515.SY83_05200"/>
<evidence type="ECO:0000259" key="1">
    <source>
        <dbReference type="Pfam" id="PF08818"/>
    </source>
</evidence>
<name>A0A172TFF6_9BACL</name>
<protein>
    <recommendedName>
        <fullName evidence="1">YdhG-like domain-containing protein</fullName>
    </recommendedName>
</protein>
<gene>
    <name evidence="2" type="ORF">SY83_05200</name>
</gene>
<reference evidence="2 3" key="1">
    <citation type="submission" date="2015-01" db="EMBL/GenBank/DDBJ databases">
        <title>Paenibacillus swuensis/DY6/whole genome sequencing.</title>
        <authorList>
            <person name="Kim M.K."/>
            <person name="Srinivasan S."/>
            <person name="Lee J.-J."/>
        </authorList>
    </citation>
    <scope>NUCLEOTIDE SEQUENCE [LARGE SCALE GENOMIC DNA]</scope>
    <source>
        <strain evidence="2 3">DY6</strain>
    </source>
</reference>